<organism evidence="6 7">
    <name type="scientific">Ignicoccus islandicus DSM 13165</name>
    <dbReference type="NCBI Taxonomy" id="940295"/>
    <lineage>
        <taxon>Archaea</taxon>
        <taxon>Thermoproteota</taxon>
        <taxon>Thermoprotei</taxon>
        <taxon>Desulfurococcales</taxon>
        <taxon>Desulfurococcaceae</taxon>
        <taxon>Ignicoccus</taxon>
    </lineage>
</organism>
<dbReference type="Proteomes" id="UP000060778">
    <property type="component" value="Chromosome"/>
</dbReference>
<proteinExistence type="inferred from homology"/>
<keyword evidence="3" id="KW-0963">Cytoplasm</keyword>
<keyword evidence="4" id="KW-0051">Antiviral defense</keyword>
<dbReference type="EMBL" id="CP006867">
    <property type="protein sequence ID" value="ALU12244.1"/>
    <property type="molecule type" value="Genomic_DNA"/>
</dbReference>
<sequence>MSETIATVANPMKLALTHILKIERLRKEYLEKQLVEDSEKLDLGGFVTRMKQYPSLLMSSGLVTSVSFYISKIEKEKGSGEALRLLYEYLTTNRDESHEDEERSVLEKLTTSESVRKAILSEMKSDAKGYLIASALLIAAISEFSRAIGLELPDEGEFLTKFIEFLKELLEDTSLENLILLENLMREYSIEVKRLVEAYKSIVWEGKDNGKA</sequence>
<keyword evidence="7" id="KW-1185">Reference proteome</keyword>
<comment type="subcellular location">
    <subcellularLocation>
        <location evidence="1">Cytoplasm</location>
    </subcellularLocation>
</comment>
<dbReference type="InterPro" id="IPR010160">
    <property type="entry name" value="CRISPR-assoc_prot_Cmr5"/>
</dbReference>
<evidence type="ECO:0000256" key="1">
    <source>
        <dbReference type="ARBA" id="ARBA00004496"/>
    </source>
</evidence>
<evidence type="ECO:0000256" key="5">
    <source>
        <dbReference type="ARBA" id="ARBA00030001"/>
    </source>
</evidence>
<dbReference type="GO" id="GO:0005737">
    <property type="term" value="C:cytoplasm"/>
    <property type="evidence" value="ECO:0007669"/>
    <property type="project" value="UniProtKB-SubCell"/>
</dbReference>
<accession>A0A0U2U819</accession>
<dbReference type="GO" id="GO:0051607">
    <property type="term" value="P:defense response to virus"/>
    <property type="evidence" value="ECO:0007669"/>
    <property type="project" value="UniProtKB-KW"/>
</dbReference>
<evidence type="ECO:0000313" key="6">
    <source>
        <dbReference type="EMBL" id="ALU12244.1"/>
    </source>
</evidence>
<dbReference type="OrthoDB" id="386437at2157"/>
<dbReference type="Gene3D" id="1.10.520.30">
    <property type="entry name" value="AF1862-like domain"/>
    <property type="match status" value="1"/>
</dbReference>
<reference evidence="6 7" key="1">
    <citation type="submission" date="2013-11" db="EMBL/GenBank/DDBJ databases">
        <title>Comparative genomics of Ignicoccus.</title>
        <authorList>
            <person name="Podar M."/>
        </authorList>
    </citation>
    <scope>NUCLEOTIDE SEQUENCE [LARGE SCALE GENOMIC DNA]</scope>
    <source>
        <strain evidence="6 7">DSM 13165</strain>
    </source>
</reference>
<dbReference type="AlphaFoldDB" id="A0A0U2U819"/>
<dbReference type="SUPFAM" id="SSF158568">
    <property type="entry name" value="AF1862-like"/>
    <property type="match status" value="1"/>
</dbReference>
<dbReference type="KEGG" id="iis:EYM_01765"/>
<evidence type="ECO:0000256" key="3">
    <source>
        <dbReference type="ARBA" id="ARBA00022490"/>
    </source>
</evidence>
<protein>
    <recommendedName>
        <fullName evidence="5">CRISPR type III-B/RAMP module-associated protein Cmr5</fullName>
    </recommendedName>
</protein>
<comment type="similarity">
    <text evidence="2">Belongs to the CRISPR system Cmr5 family.</text>
</comment>
<dbReference type="GeneID" id="30679759"/>
<gene>
    <name evidence="6" type="ORF">EYM_01765</name>
</gene>
<dbReference type="Pfam" id="PF09701">
    <property type="entry name" value="Cas_Cmr5"/>
    <property type="match status" value="1"/>
</dbReference>
<dbReference type="InterPro" id="IPR023101">
    <property type="entry name" value="AF1862-like_dom_sf"/>
</dbReference>
<dbReference type="RefSeq" id="WP_075049390.1">
    <property type="nucleotide sequence ID" value="NZ_CP006867.1"/>
</dbReference>
<evidence type="ECO:0000256" key="4">
    <source>
        <dbReference type="ARBA" id="ARBA00023118"/>
    </source>
</evidence>
<dbReference type="STRING" id="940295.EYM_01765"/>
<evidence type="ECO:0000313" key="7">
    <source>
        <dbReference type="Proteomes" id="UP000060778"/>
    </source>
</evidence>
<evidence type="ECO:0000256" key="2">
    <source>
        <dbReference type="ARBA" id="ARBA00006161"/>
    </source>
</evidence>
<name>A0A0U2U819_9CREN</name>